<evidence type="ECO:0000313" key="2">
    <source>
        <dbReference type="EMBL" id="CDH52615.1"/>
    </source>
</evidence>
<proteinExistence type="predicted"/>
<evidence type="ECO:0008006" key="4">
    <source>
        <dbReference type="Google" id="ProtNLM"/>
    </source>
</evidence>
<dbReference type="AlphaFoldDB" id="A0A068RSD4"/>
<dbReference type="GO" id="GO:0000460">
    <property type="term" value="P:maturation of 5.8S rRNA"/>
    <property type="evidence" value="ECO:0007669"/>
    <property type="project" value="TreeGrafter"/>
</dbReference>
<organism evidence="2 3">
    <name type="scientific">Lichtheimia corymbifera JMRC:FSU:9682</name>
    <dbReference type="NCBI Taxonomy" id="1263082"/>
    <lineage>
        <taxon>Eukaryota</taxon>
        <taxon>Fungi</taxon>
        <taxon>Fungi incertae sedis</taxon>
        <taxon>Mucoromycota</taxon>
        <taxon>Mucoromycotina</taxon>
        <taxon>Mucoromycetes</taxon>
        <taxon>Mucorales</taxon>
        <taxon>Lichtheimiaceae</taxon>
        <taxon>Lichtheimia</taxon>
    </lineage>
</organism>
<dbReference type="InterPro" id="IPR019324">
    <property type="entry name" value="MPP6"/>
</dbReference>
<protein>
    <recommendedName>
        <fullName evidence="4">M-phase phosphoprotein 6</fullName>
    </recommendedName>
</protein>
<dbReference type="STRING" id="1263082.A0A068RSD4"/>
<dbReference type="PANTHER" id="PTHR13582">
    <property type="entry name" value="M-PHASE PHOSPHOPROTEIN 6"/>
    <property type="match status" value="1"/>
</dbReference>
<feature type="region of interest" description="Disordered" evidence="1">
    <location>
        <begin position="68"/>
        <end position="161"/>
    </location>
</feature>
<dbReference type="VEuPathDB" id="FungiDB:LCOR_04070.1"/>
<comment type="caution">
    <text evidence="2">The sequence shown here is derived from an EMBL/GenBank/DDBJ whole genome shotgun (WGS) entry which is preliminary data.</text>
</comment>
<name>A0A068RSD4_9FUNG</name>
<dbReference type="OrthoDB" id="20403at2759"/>
<keyword evidence="3" id="KW-1185">Reference proteome</keyword>
<sequence>MADKRVKQPSNRLLGMKFMQRSLEKEKQEELERERKRIITEAEWVLEYETDQVQKPKIRVDYQPSYLAFNDTRPNLGRQSFKEFNKVVEQTEQDAAEQKEKEKQDQRDRKAQQQEDEYMDTMKQDLRERRKGGKKRRAADDSKGKKKAKSDKAPQGFIKPE</sequence>
<evidence type="ECO:0000313" key="3">
    <source>
        <dbReference type="Proteomes" id="UP000027586"/>
    </source>
</evidence>
<gene>
    <name evidence="2" type="ORF">LCOR_04070.1</name>
</gene>
<dbReference type="Proteomes" id="UP000027586">
    <property type="component" value="Unassembled WGS sequence"/>
</dbReference>
<dbReference type="PANTHER" id="PTHR13582:SF0">
    <property type="entry name" value="M-PHASE PHOSPHOPROTEIN 6"/>
    <property type="match status" value="1"/>
</dbReference>
<evidence type="ECO:0000256" key="1">
    <source>
        <dbReference type="SAM" id="MobiDB-lite"/>
    </source>
</evidence>
<reference evidence="2" key="1">
    <citation type="submission" date="2013-08" db="EMBL/GenBank/DDBJ databases">
        <title>Gene expansion shapes genome architecture in the human pathogen Lichtheimia corymbifera: an evolutionary genomics analysis in the ancient terrestrial Mucorales (Mucoromycotina).</title>
        <authorList>
            <person name="Schwartze V.U."/>
            <person name="Winter S."/>
            <person name="Shelest E."/>
            <person name="Marcet-Houben M."/>
            <person name="Horn F."/>
            <person name="Wehner S."/>
            <person name="Hoffmann K."/>
            <person name="Riege K."/>
            <person name="Sammeth M."/>
            <person name="Nowrousian M."/>
            <person name="Valiante V."/>
            <person name="Linde J."/>
            <person name="Jacobsen I.D."/>
            <person name="Marz M."/>
            <person name="Brakhage A.A."/>
            <person name="Gabaldon T."/>
            <person name="Bocker S."/>
            <person name="Voigt K."/>
        </authorList>
    </citation>
    <scope>NUCLEOTIDE SEQUENCE [LARGE SCALE GENOMIC DNA]</scope>
    <source>
        <strain evidence="2">FSU 9682</strain>
    </source>
</reference>
<feature type="compositionally biased region" description="Basic and acidic residues" evidence="1">
    <location>
        <begin position="96"/>
        <end position="113"/>
    </location>
</feature>
<dbReference type="EMBL" id="CBTN010000014">
    <property type="protein sequence ID" value="CDH52615.1"/>
    <property type="molecule type" value="Genomic_DNA"/>
</dbReference>
<dbReference type="Pfam" id="PF10175">
    <property type="entry name" value="MPP6"/>
    <property type="match status" value="1"/>
</dbReference>
<accession>A0A068RSD4</accession>